<protein>
    <recommendedName>
        <fullName evidence="5">Pentatricopeptide repeat-containing protein</fullName>
    </recommendedName>
</protein>
<dbReference type="PANTHER" id="PTHR47933:SF54">
    <property type="entry name" value="PENTACOTRIPEPTIDE-REPEAT REGION OF PRORP DOMAIN-CONTAINING PROTEIN"/>
    <property type="match status" value="1"/>
</dbReference>
<evidence type="ECO:0000256" key="2">
    <source>
        <dbReference type="PROSITE-ProRule" id="PRU00708"/>
    </source>
</evidence>
<keyword evidence="1" id="KW-0677">Repeat</keyword>
<reference evidence="3 4" key="1">
    <citation type="submission" date="2021-07" db="EMBL/GenBank/DDBJ databases">
        <title>The Aristolochia fimbriata genome: insights into angiosperm evolution, floral development and chemical biosynthesis.</title>
        <authorList>
            <person name="Jiao Y."/>
        </authorList>
    </citation>
    <scope>NUCLEOTIDE SEQUENCE [LARGE SCALE GENOMIC DNA]</scope>
    <source>
        <strain evidence="3">IBCAS-2021</strain>
        <tissue evidence="3">Leaf</tissue>
    </source>
</reference>
<evidence type="ECO:0000256" key="1">
    <source>
        <dbReference type="ARBA" id="ARBA00022737"/>
    </source>
</evidence>
<dbReference type="PROSITE" id="PS51375">
    <property type="entry name" value="PPR"/>
    <property type="match status" value="3"/>
</dbReference>
<dbReference type="Pfam" id="PF01535">
    <property type="entry name" value="PPR"/>
    <property type="match status" value="4"/>
</dbReference>
<accession>A0AAV7FDG5</accession>
<proteinExistence type="predicted"/>
<dbReference type="InterPro" id="IPR002885">
    <property type="entry name" value="PPR_rpt"/>
</dbReference>
<sequence>MWNLRRKPSLVLLSTLCKAKIDLSTSRSQFVAFLPVAGYRTLGCETRRVPSVACVSNPSSFVDLRCRFLTTVEVEENGSDGEVDDDDDNNDDSEFARIMNILGDFGRDAAGAKRKLDECDVPASPELVEEVLSRVRNDWSAAFTFFLWAQKQPGYAHSTREYHTMIVILGKTKKFDTAWSLIDEMRRVPAGSPLDAEHLLLCNEDAFPFDTKSFNIVLNGWCSMTVNLREAKRFWNDMARRGITRDVVSYGGMISCYSKAGSLRDVLKLFDQMKRVVYALAKGRCVKEALNLVKTMEENGSIPNTVTYNSLIKPLCNARKLEQARILLNEMLQRGLSPSLRTYHAFMAILNGKLDEGFKYYQEMKEKGFPPEPKTDQMLQAWLYAKESSRAQMTELHIKKDSVGPLSRNNQGSINSHRRDFLKQSELRNVTRERGFSFWSGTTGKRNTRLGIASKVLLLLYLSNPAVHYPIA</sequence>
<evidence type="ECO:0000313" key="3">
    <source>
        <dbReference type="EMBL" id="KAG9459230.1"/>
    </source>
</evidence>
<comment type="caution">
    <text evidence="3">The sequence shown here is derived from an EMBL/GenBank/DDBJ whole genome shotgun (WGS) entry which is preliminary data.</text>
</comment>
<name>A0AAV7FDG5_ARIFI</name>
<dbReference type="Gene3D" id="1.25.40.10">
    <property type="entry name" value="Tetratricopeptide repeat domain"/>
    <property type="match status" value="2"/>
</dbReference>
<dbReference type="InterPro" id="IPR011990">
    <property type="entry name" value="TPR-like_helical_dom_sf"/>
</dbReference>
<dbReference type="EMBL" id="JAINDJ010000002">
    <property type="protein sequence ID" value="KAG9459230.1"/>
    <property type="molecule type" value="Genomic_DNA"/>
</dbReference>
<dbReference type="GO" id="GO:0003729">
    <property type="term" value="F:mRNA binding"/>
    <property type="evidence" value="ECO:0007669"/>
    <property type="project" value="TreeGrafter"/>
</dbReference>
<evidence type="ECO:0000313" key="4">
    <source>
        <dbReference type="Proteomes" id="UP000825729"/>
    </source>
</evidence>
<evidence type="ECO:0008006" key="5">
    <source>
        <dbReference type="Google" id="ProtNLM"/>
    </source>
</evidence>
<dbReference type="NCBIfam" id="TIGR00756">
    <property type="entry name" value="PPR"/>
    <property type="match status" value="3"/>
</dbReference>
<dbReference type="Pfam" id="PF13041">
    <property type="entry name" value="PPR_2"/>
    <property type="match status" value="1"/>
</dbReference>
<organism evidence="3 4">
    <name type="scientific">Aristolochia fimbriata</name>
    <name type="common">White veined hardy Dutchman's pipe vine</name>
    <dbReference type="NCBI Taxonomy" id="158543"/>
    <lineage>
        <taxon>Eukaryota</taxon>
        <taxon>Viridiplantae</taxon>
        <taxon>Streptophyta</taxon>
        <taxon>Embryophyta</taxon>
        <taxon>Tracheophyta</taxon>
        <taxon>Spermatophyta</taxon>
        <taxon>Magnoliopsida</taxon>
        <taxon>Magnoliidae</taxon>
        <taxon>Piperales</taxon>
        <taxon>Aristolochiaceae</taxon>
        <taxon>Aristolochia</taxon>
    </lineage>
</organism>
<dbReference type="InterPro" id="IPR051240">
    <property type="entry name" value="Mito_RNA-Proc/Resp"/>
</dbReference>
<dbReference type="Proteomes" id="UP000825729">
    <property type="component" value="Unassembled WGS sequence"/>
</dbReference>
<gene>
    <name evidence="3" type="ORF">H6P81_003738</name>
</gene>
<dbReference type="AlphaFoldDB" id="A0AAV7FDG5"/>
<dbReference type="PANTHER" id="PTHR47933">
    <property type="entry name" value="PENTATRICOPEPTIDE REPEAT-CONTAINING PROTEIN 1, MITOCHONDRIAL"/>
    <property type="match status" value="1"/>
</dbReference>
<keyword evidence="4" id="KW-1185">Reference proteome</keyword>
<feature type="repeat" description="PPR" evidence="2">
    <location>
        <begin position="246"/>
        <end position="280"/>
    </location>
</feature>
<feature type="repeat" description="PPR" evidence="2">
    <location>
        <begin position="210"/>
        <end position="245"/>
    </location>
</feature>
<feature type="repeat" description="PPR" evidence="2">
    <location>
        <begin position="304"/>
        <end position="338"/>
    </location>
</feature>